<evidence type="ECO:0000313" key="3">
    <source>
        <dbReference type="EMBL" id="KAG9334152.1"/>
    </source>
</evidence>
<keyword evidence="1" id="KW-0677">Repeat</keyword>
<dbReference type="OrthoDB" id="14911at2759"/>
<evidence type="ECO:0000313" key="4">
    <source>
        <dbReference type="Proteomes" id="UP000824540"/>
    </source>
</evidence>
<gene>
    <name evidence="3" type="ORF">JZ751_009064</name>
</gene>
<dbReference type="GO" id="GO:0004630">
    <property type="term" value="F:phospholipase D activity"/>
    <property type="evidence" value="ECO:0007669"/>
    <property type="project" value="TreeGrafter"/>
</dbReference>
<dbReference type="AlphaFoldDB" id="A0A8T2N908"/>
<evidence type="ECO:0000256" key="1">
    <source>
        <dbReference type="ARBA" id="ARBA00022737"/>
    </source>
</evidence>
<keyword evidence="2" id="KW-0443">Lipid metabolism</keyword>
<keyword evidence="4" id="KW-1185">Reference proteome</keyword>
<organism evidence="3 4">
    <name type="scientific">Albula glossodonta</name>
    <name type="common">roundjaw bonefish</name>
    <dbReference type="NCBI Taxonomy" id="121402"/>
    <lineage>
        <taxon>Eukaryota</taxon>
        <taxon>Metazoa</taxon>
        <taxon>Chordata</taxon>
        <taxon>Craniata</taxon>
        <taxon>Vertebrata</taxon>
        <taxon>Euteleostomi</taxon>
        <taxon>Actinopterygii</taxon>
        <taxon>Neopterygii</taxon>
        <taxon>Teleostei</taxon>
        <taxon>Albuliformes</taxon>
        <taxon>Albulidae</taxon>
        <taxon>Albula</taxon>
    </lineage>
</organism>
<accession>A0A8T2N908</accession>
<comment type="caution">
    <text evidence="3">The sequence shown here is derived from an EMBL/GenBank/DDBJ whole genome shotgun (WGS) entry which is preliminary data.</text>
</comment>
<dbReference type="EMBL" id="JAFBMS010000161">
    <property type="protein sequence ID" value="KAG9334152.1"/>
    <property type="molecule type" value="Genomic_DNA"/>
</dbReference>
<sequence>MSTISGVGAVVLDEAQQCWTDSARGGGWCWRIRLITPWAAPPPPVRPPQGSANINDRSMLGKRDSEVAVIVEDTEMVPSVMDGEEYQAGKFGLQLRMECFKEKERDSEKKEECTREREAGGEGGVVRNIDVTDPISNRFYKEVWMGTSARNATIYEKVFRCLPSSVVRNRAEMEDFLSKPGLDKEDPARALEELKKIRGFLVQFPLYFLSEQNLMPPVGSKEAMVPTDIWT</sequence>
<dbReference type="GO" id="GO:0060627">
    <property type="term" value="P:regulation of vesicle-mediated transport"/>
    <property type="evidence" value="ECO:0007669"/>
    <property type="project" value="TreeGrafter"/>
</dbReference>
<dbReference type="SUPFAM" id="SSF56024">
    <property type="entry name" value="Phospholipase D/nuclease"/>
    <property type="match status" value="1"/>
</dbReference>
<proteinExistence type="predicted"/>
<evidence type="ECO:0000256" key="2">
    <source>
        <dbReference type="ARBA" id="ARBA00023098"/>
    </source>
</evidence>
<dbReference type="GO" id="GO:0009395">
    <property type="term" value="P:phospholipid catabolic process"/>
    <property type="evidence" value="ECO:0007669"/>
    <property type="project" value="TreeGrafter"/>
</dbReference>
<reference evidence="3" key="1">
    <citation type="thesis" date="2021" institute="BYU ScholarsArchive" country="Provo, UT, USA">
        <title>Applications of and Algorithms for Genome Assembly and Genomic Analyses with an Emphasis on Marine Teleosts.</title>
        <authorList>
            <person name="Pickett B.D."/>
        </authorList>
    </citation>
    <scope>NUCLEOTIDE SEQUENCE</scope>
    <source>
        <strain evidence="3">HI-2016</strain>
    </source>
</reference>
<dbReference type="PANTHER" id="PTHR18896:SF57">
    <property type="entry name" value="PHOSPHOLIPASE D1"/>
    <property type="match status" value="1"/>
</dbReference>
<dbReference type="GO" id="GO:0032534">
    <property type="term" value="P:regulation of microvillus assembly"/>
    <property type="evidence" value="ECO:0007669"/>
    <property type="project" value="TreeGrafter"/>
</dbReference>
<name>A0A8T2N908_9TELE</name>
<dbReference type="PANTHER" id="PTHR18896">
    <property type="entry name" value="PHOSPHOLIPASE D"/>
    <property type="match status" value="1"/>
</dbReference>
<protein>
    <submittedName>
        <fullName evidence="3">Uncharacterized protein</fullName>
    </submittedName>
</protein>
<dbReference type="Proteomes" id="UP000824540">
    <property type="component" value="Unassembled WGS sequence"/>
</dbReference>
<dbReference type="InterPro" id="IPR015679">
    <property type="entry name" value="PLipase_D_fam"/>
</dbReference>